<proteinExistence type="predicted"/>
<feature type="domain" description="TRF2/HOY1 PH-like" evidence="1">
    <location>
        <begin position="118"/>
        <end position="236"/>
    </location>
</feature>
<name>A0A5C7HQA2_9ROSI</name>
<sequence length="443" mass="49621">MKSGIPRPEPEATWYPYKVPVVDLEMAEDSLVEEHGPLNKRSKLSSTTSWSGYDGLAKLPIPPSQYNLLDQLQLGSQQRKSPSMLDSIQTRISQGDTALTTTKKESSKATAGKLKASKFCASILRIGSWEYKPRYEGHLVAKCYFAKKQLVWEFMEGGLKRKIEIQWSDIIALKANMPEDGPGTLNVVLSRRPLFLRERNPQPKKHTKWKYTADFTNGQASIHRQYFMQCPQGLLNKHFENLIQCDTRLNSLSQQPEMVVDSPYFGYDAISGFQNLSSPAATLTHSSEHMSREAPSPMNDIGHYSISQQMTCGNQPLFEQGQDCPETLQVFAQCLLSNTQLTTASDEKSLMLRVNSFGCLLHKEPDDTAQNLQVNVDDGIGSNAQLNNTFDNRTRADDIKAPECYTNDVSSSNHPTAGMSRENSFGELLFNLPRITSLPKLLS</sequence>
<dbReference type="PANTHER" id="PTHR33494">
    <property type="entry name" value="OS02G0793800 PROTEIN"/>
    <property type="match status" value="1"/>
</dbReference>
<dbReference type="EMBL" id="VAHF01000006">
    <property type="protein sequence ID" value="TXG59237.1"/>
    <property type="molecule type" value="Genomic_DNA"/>
</dbReference>
<dbReference type="Pfam" id="PF24818">
    <property type="entry name" value="PH_TRF2_HOY1"/>
    <property type="match status" value="1"/>
</dbReference>
<comment type="caution">
    <text evidence="2">The sequence shown here is derived from an EMBL/GenBank/DDBJ whole genome shotgun (WGS) entry which is preliminary data.</text>
</comment>
<reference evidence="3" key="1">
    <citation type="journal article" date="2019" name="Gigascience">
        <title>De novo genome assembly of the endangered Acer yangbiense, a plant species with extremely small populations endemic to Yunnan Province, China.</title>
        <authorList>
            <person name="Yang J."/>
            <person name="Wariss H.M."/>
            <person name="Tao L."/>
            <person name="Zhang R."/>
            <person name="Yun Q."/>
            <person name="Hollingsworth P."/>
            <person name="Dao Z."/>
            <person name="Luo G."/>
            <person name="Guo H."/>
            <person name="Ma Y."/>
            <person name="Sun W."/>
        </authorList>
    </citation>
    <scope>NUCLEOTIDE SEQUENCE [LARGE SCALE GENOMIC DNA]</scope>
    <source>
        <strain evidence="3">cv. Malutang</strain>
    </source>
</reference>
<evidence type="ECO:0000313" key="2">
    <source>
        <dbReference type="EMBL" id="TXG59237.1"/>
    </source>
</evidence>
<evidence type="ECO:0000259" key="1">
    <source>
        <dbReference type="Pfam" id="PF24818"/>
    </source>
</evidence>
<dbReference type="PANTHER" id="PTHR33494:SF1">
    <property type="entry name" value="C2H2-TYPE DOMAIN-CONTAINING PROTEIN-RELATED"/>
    <property type="match status" value="1"/>
</dbReference>
<organism evidence="2 3">
    <name type="scientific">Acer yangbiense</name>
    <dbReference type="NCBI Taxonomy" id="1000413"/>
    <lineage>
        <taxon>Eukaryota</taxon>
        <taxon>Viridiplantae</taxon>
        <taxon>Streptophyta</taxon>
        <taxon>Embryophyta</taxon>
        <taxon>Tracheophyta</taxon>
        <taxon>Spermatophyta</taxon>
        <taxon>Magnoliopsida</taxon>
        <taxon>eudicotyledons</taxon>
        <taxon>Gunneridae</taxon>
        <taxon>Pentapetalae</taxon>
        <taxon>rosids</taxon>
        <taxon>malvids</taxon>
        <taxon>Sapindales</taxon>
        <taxon>Sapindaceae</taxon>
        <taxon>Hippocastanoideae</taxon>
        <taxon>Acereae</taxon>
        <taxon>Acer</taxon>
    </lineage>
</organism>
<gene>
    <name evidence="2" type="ORF">EZV62_013810</name>
</gene>
<evidence type="ECO:0000313" key="3">
    <source>
        <dbReference type="Proteomes" id="UP000323000"/>
    </source>
</evidence>
<dbReference type="AlphaFoldDB" id="A0A5C7HQA2"/>
<protein>
    <recommendedName>
        <fullName evidence="1">TRF2/HOY1 PH-like domain-containing protein</fullName>
    </recommendedName>
</protein>
<dbReference type="OrthoDB" id="1516808at2759"/>
<dbReference type="InterPro" id="IPR057939">
    <property type="entry name" value="TRF2_HOY1_PH"/>
</dbReference>
<accession>A0A5C7HQA2</accession>
<keyword evidence="3" id="KW-1185">Reference proteome</keyword>
<dbReference type="Proteomes" id="UP000323000">
    <property type="component" value="Chromosome 6"/>
</dbReference>